<dbReference type="PRINTS" id="PR00862">
    <property type="entry name" value="PROLIGOPTASE"/>
</dbReference>
<protein>
    <recommendedName>
        <fullName evidence="3">prolyl oligopeptidase</fullName>
        <ecNumber evidence="3">3.4.21.26</ecNumber>
    </recommendedName>
</protein>
<evidence type="ECO:0000259" key="8">
    <source>
        <dbReference type="Pfam" id="PF02897"/>
    </source>
</evidence>
<dbReference type="Pfam" id="PF02897">
    <property type="entry name" value="Peptidase_S9_N"/>
    <property type="match status" value="1"/>
</dbReference>
<organism evidence="9 10">
    <name type="scientific">Hwangdonia seohaensis</name>
    <dbReference type="NCBI Taxonomy" id="1240727"/>
    <lineage>
        <taxon>Bacteria</taxon>
        <taxon>Pseudomonadati</taxon>
        <taxon>Bacteroidota</taxon>
        <taxon>Flavobacteriia</taxon>
        <taxon>Flavobacteriales</taxon>
        <taxon>Flavobacteriaceae</taxon>
        <taxon>Hwangdonia</taxon>
    </lineage>
</organism>
<gene>
    <name evidence="9" type="ORF">ACFQ2E_01345</name>
</gene>
<keyword evidence="10" id="KW-1185">Reference proteome</keyword>
<comment type="caution">
    <text evidence="9">The sequence shown here is derived from an EMBL/GenBank/DDBJ whole genome shotgun (WGS) entry which is preliminary data.</text>
</comment>
<dbReference type="EC" id="3.4.21.26" evidence="3"/>
<evidence type="ECO:0000259" key="7">
    <source>
        <dbReference type="Pfam" id="PF00326"/>
    </source>
</evidence>
<reference evidence="10" key="1">
    <citation type="journal article" date="2019" name="Int. J. Syst. Evol. Microbiol.">
        <title>The Global Catalogue of Microorganisms (GCM) 10K type strain sequencing project: providing services to taxonomists for standard genome sequencing and annotation.</title>
        <authorList>
            <consortium name="The Broad Institute Genomics Platform"/>
            <consortium name="The Broad Institute Genome Sequencing Center for Infectious Disease"/>
            <person name="Wu L."/>
            <person name="Ma J."/>
        </authorList>
    </citation>
    <scope>NUCLEOTIDE SEQUENCE [LARGE SCALE GENOMIC DNA]</scope>
    <source>
        <strain evidence="10">CCUG 63246</strain>
    </source>
</reference>
<dbReference type="EMBL" id="JBHTLJ010000001">
    <property type="protein sequence ID" value="MFD1161041.1"/>
    <property type="molecule type" value="Genomic_DNA"/>
</dbReference>
<dbReference type="PROSITE" id="PS00708">
    <property type="entry name" value="PRO_ENDOPEP_SER"/>
    <property type="match status" value="1"/>
</dbReference>
<evidence type="ECO:0000256" key="1">
    <source>
        <dbReference type="ARBA" id="ARBA00001070"/>
    </source>
</evidence>
<accession>A0ABW3R7J0</accession>
<keyword evidence="6" id="KW-0720">Serine protease</keyword>
<evidence type="ECO:0000313" key="10">
    <source>
        <dbReference type="Proteomes" id="UP001597163"/>
    </source>
</evidence>
<comment type="similarity">
    <text evidence="2">Belongs to the peptidase S9A family.</text>
</comment>
<dbReference type="PANTHER" id="PTHR42881">
    <property type="entry name" value="PROLYL ENDOPEPTIDASE"/>
    <property type="match status" value="1"/>
</dbReference>
<dbReference type="InterPro" id="IPR023302">
    <property type="entry name" value="Pept_S9A_N"/>
</dbReference>
<evidence type="ECO:0000256" key="5">
    <source>
        <dbReference type="ARBA" id="ARBA00022801"/>
    </source>
</evidence>
<dbReference type="InterPro" id="IPR002471">
    <property type="entry name" value="Pept_S9_AS"/>
</dbReference>
<dbReference type="SUPFAM" id="SSF53474">
    <property type="entry name" value="alpha/beta-Hydrolases"/>
    <property type="match status" value="1"/>
</dbReference>
<evidence type="ECO:0000256" key="2">
    <source>
        <dbReference type="ARBA" id="ARBA00005228"/>
    </source>
</evidence>
<dbReference type="Proteomes" id="UP001597163">
    <property type="component" value="Unassembled WGS sequence"/>
</dbReference>
<dbReference type="InterPro" id="IPR051167">
    <property type="entry name" value="Prolyl_oligopep/macrocyclase"/>
</dbReference>
<dbReference type="InterPro" id="IPR029058">
    <property type="entry name" value="AB_hydrolase_fold"/>
</dbReference>
<feature type="domain" description="Peptidase S9 prolyl oligopeptidase catalytic" evidence="7">
    <location>
        <begin position="501"/>
        <end position="712"/>
    </location>
</feature>
<dbReference type="Pfam" id="PF00326">
    <property type="entry name" value="Peptidase_S9"/>
    <property type="match status" value="1"/>
</dbReference>
<keyword evidence="4" id="KW-0645">Protease</keyword>
<name>A0ABW3R7J0_9FLAO</name>
<dbReference type="Gene3D" id="3.40.50.1820">
    <property type="entry name" value="alpha/beta hydrolase"/>
    <property type="match status" value="1"/>
</dbReference>
<dbReference type="InterPro" id="IPR002470">
    <property type="entry name" value="Peptidase_S9A"/>
</dbReference>
<proteinExistence type="inferred from homology"/>
<sequence>MIKFYLNFIFVFVLFDSFAQRPLNYPVAPKDSIVDVYFNTVVKDPYQWMENPDDARLQTWLESQEKLKTKIKNKYLKTYNLKGQVGAMYWGTKEETLNGYVIKDKALKSKYQFYYKWQSTNRSGNLLFRPREKGNYKMLVDVKKLLHDKNDHISITNRYVNEKEDLVAIEMSRNGNDWREVYFYNLKNGQQIHNSLNFLRTGSQIIWDGRAVYYDRYRAPVKGRELLDKAVGQELYYHKIEQPQSEDILVYKNPDTTGTHQFHYFKLNDKLFFYHKFKHNNKYYKALSVTNKSLDSFSLKKFLVYPNDNKIDIEIEAAFGDTIILKTNWFAPNGRVLMVDLNIPNKPVEIIPEYDVILTNVNRLGKEKIACIYRNEGKYLALIFDLKGNLLKKIDFPDGKKVNYLYENNDDVEYTDFCTSSFYHPNLWYQLSLKDLTFKPSVSVSVPYDPKSIETRYVTYTSKDGTKIPMYITCLKNTKLNGKNPTLLYGYGGYGITVEPAFDESLALWLVHGGVIAIPNIRGGGAKGAEWSIAGRRLKKQNAIDDFIAAAEFLISEKYTNSKHLGINGRSHGGLLVGAALTQRPELFKAAVAEAGPFDMLRFGNYTAGSVSTNINEFGTVSDSTDFKNLISYSPLHNIKKNVVYPNVLLITGDQDDRVPPFHSYKFLATLQELRHPSSVYGMYVIPGSGHGGALTPEDWIEAELYKYAFLYDQLF</sequence>
<comment type="catalytic activity">
    <reaction evidence="1">
        <text>Hydrolysis of Pro-|-Xaa &gt;&gt; Ala-|-Xaa in oligopeptides.</text>
        <dbReference type="EC" id="3.4.21.26"/>
    </reaction>
</comment>
<dbReference type="Gene3D" id="2.130.10.120">
    <property type="entry name" value="Prolyl oligopeptidase, N-terminal domain"/>
    <property type="match status" value="1"/>
</dbReference>
<evidence type="ECO:0000313" key="9">
    <source>
        <dbReference type="EMBL" id="MFD1161041.1"/>
    </source>
</evidence>
<evidence type="ECO:0000256" key="4">
    <source>
        <dbReference type="ARBA" id="ARBA00022670"/>
    </source>
</evidence>
<evidence type="ECO:0000256" key="6">
    <source>
        <dbReference type="ARBA" id="ARBA00022825"/>
    </source>
</evidence>
<feature type="domain" description="Peptidase S9A N-terminal" evidence="8">
    <location>
        <begin position="27"/>
        <end position="435"/>
    </location>
</feature>
<dbReference type="InterPro" id="IPR001375">
    <property type="entry name" value="Peptidase_S9_cat"/>
</dbReference>
<dbReference type="PANTHER" id="PTHR42881:SF2">
    <property type="entry name" value="PROLYL ENDOPEPTIDASE"/>
    <property type="match status" value="1"/>
</dbReference>
<evidence type="ECO:0000256" key="3">
    <source>
        <dbReference type="ARBA" id="ARBA00011897"/>
    </source>
</evidence>
<dbReference type="SUPFAM" id="SSF50993">
    <property type="entry name" value="Peptidase/esterase 'gauge' domain"/>
    <property type="match status" value="1"/>
</dbReference>
<keyword evidence="5" id="KW-0378">Hydrolase</keyword>
<dbReference type="RefSeq" id="WP_311935353.1">
    <property type="nucleotide sequence ID" value="NZ_JAVSCK010000001.1"/>
</dbReference>